<sequence length="1311" mass="149670">MAGLSITLLLLYIRFHLLQVLALEAQDNISQGPPQDPRKFSTALSLDDVYEQTEYVLDHLPFDCNGKPDGAYPDYQRACKFFYLCERGQTHVFWCFNGTIFNSDTGHCDLAHRVRCVDPEKSTSSALVGECMDQEDGVYTDYASGCSGFYLCRGGQKVDFRCPENKRFDWRIGSCRDMQEVPCFQLSCENKPDGLYADYVEGCKRYYLCRGSERLEYICPPGKIFNEQILKCDHPNRVQCFNSSTFNCNGMPDGYYPQYDNGCRAFHLCIKNKPKSFSCPANLAFSKRPLACDYPSKANCEKPAISECRNKSNGIYVLSETGCREFLICRDGHVTHLGACAQGKLMNPATWRCDHRSLVKCSSAKDPDCEGKPDGMYPDINTGCSAYYVCISHRRILTQYCPESTLFDASVGSCLESPLVYCQNSPVLTSVHQWSMSHYGCEGRIGLFPDFISDCNRYYICAYGRKELMKCPEGKRFSAVTKQCQESNSVSCIAPKILGNFRCLQGDEGIYMDVKSDCTKWHECWGEAGWTYLCPKGSRFNVVTRSCDISDKEDCQNIGEELFRPYTFNSQIIRVLQKTDSTFSCREKLNGIYSAGALSCRLFYICANEYAFSYMCPENLMYNFRTESCDDPIRVNCQQVQDPWTEDNDDFSCSLKTDGMYPDYSTNCQKYFICENGQKMTVYCPKHHLFNTLTMVCELESQVKCRLPLYDEYQVPQENVKEHVITNERRSNNSTIDQSHKNDSSEGFKPIGFTETQNKTNAFSNEKNLRNETRLTNEKQPYHGKMFTEKDSIYQRDEMMKETNYPFFSDVLVTTRVPNDYEYFNYEIYDIPESYSAKVEKEGETYGKYHRVMVIAGIAQDKTKDGVRDETFYETQLPYERLEYDDVNRYDTPYNVETEDGTVVERPRIATTTTSILKEGLEYFRNTAQLVGLGNTNETNSVVKDVKEKYSVTPSMRSRISPPSSSSSEYEGGSQEPSINKSNIKSQPNESASQKYYFPVTKTSSQENTLSPLRKSTLGEEASLFPRSTRRPHTVTYRLIHHTSLPAIINPPLSTQQYSIGETDFSSSSIRQSDETASDSSLTNEHGFECPEGETGFFPDYESGCKQFHICYRNIKKTYSCPSVLLFNPESKNCDLPKNVFCQTPKLSSVKDMKCEERMNGYYPDFKSGCRQYYACFQDQVFLYTCSTGKLFNPRTMACDLAETVLCVNPEKPTTDITMRPKASNVVDKMSKPAHVHGVPHRFLFDCSNKPDGFYPDYARSCHVFYRCKDGKKISHYCKQGFLFNADLGICDFEENVTCTSPTNDNVTEQL</sequence>
<evidence type="ECO:0000256" key="6">
    <source>
        <dbReference type="SAM" id="MobiDB-lite"/>
    </source>
</evidence>
<proteinExistence type="predicted"/>
<reference evidence="10" key="1">
    <citation type="submission" date="2025-08" db="UniProtKB">
        <authorList>
            <consortium name="RefSeq"/>
        </authorList>
    </citation>
    <scope>IDENTIFICATION</scope>
    <source>
        <tissue evidence="10">Muscle</tissue>
    </source>
</reference>
<dbReference type="GeneID" id="111085628"/>
<feature type="domain" description="Chitin-binding type-2" evidence="8">
    <location>
        <begin position="1087"/>
        <end position="1144"/>
    </location>
</feature>
<evidence type="ECO:0000313" key="9">
    <source>
        <dbReference type="Proteomes" id="UP000694941"/>
    </source>
</evidence>
<accession>A0ABM1SB21</accession>
<feature type="domain" description="Chitin-binding type-2" evidence="8">
    <location>
        <begin position="438"/>
        <end position="494"/>
    </location>
</feature>
<feature type="compositionally biased region" description="Polar residues" evidence="6">
    <location>
        <begin position="754"/>
        <end position="766"/>
    </location>
</feature>
<feature type="region of interest" description="Disordered" evidence="6">
    <location>
        <begin position="945"/>
        <end position="992"/>
    </location>
</feature>
<feature type="signal peptide" evidence="7">
    <location>
        <begin position="1"/>
        <end position="22"/>
    </location>
</feature>
<feature type="domain" description="Chitin-binding type-2" evidence="8">
    <location>
        <begin position="61"/>
        <end position="118"/>
    </location>
</feature>
<dbReference type="SUPFAM" id="SSF57625">
    <property type="entry name" value="Invertebrate chitin-binding proteins"/>
    <property type="match status" value="13"/>
</dbReference>
<feature type="domain" description="Chitin-binding type-2" evidence="8">
    <location>
        <begin position="305"/>
        <end position="363"/>
    </location>
</feature>
<feature type="compositionally biased region" description="Polar residues" evidence="6">
    <location>
        <begin position="979"/>
        <end position="992"/>
    </location>
</feature>
<protein>
    <submittedName>
        <fullName evidence="10">Uncharacterized protein LOC111085628</fullName>
    </submittedName>
</protein>
<keyword evidence="1" id="KW-0147">Chitin-binding</keyword>
<dbReference type="InterPro" id="IPR051940">
    <property type="entry name" value="Chitin_bind-dev_reg"/>
</dbReference>
<evidence type="ECO:0000313" key="10">
    <source>
        <dbReference type="RefSeq" id="XP_022240826.1"/>
    </source>
</evidence>
<dbReference type="RefSeq" id="XP_022240826.1">
    <property type="nucleotide sequence ID" value="XM_022385118.1"/>
</dbReference>
<feature type="domain" description="Chitin-binding type-2" evidence="8">
    <location>
        <begin position="582"/>
        <end position="639"/>
    </location>
</feature>
<keyword evidence="4" id="KW-1015">Disulfide bond</keyword>
<keyword evidence="3" id="KW-0677">Repeat</keyword>
<dbReference type="Gene3D" id="2.170.140.10">
    <property type="entry name" value="Chitin binding domain"/>
    <property type="match status" value="13"/>
</dbReference>
<feature type="compositionally biased region" description="Basic and acidic residues" evidence="6">
    <location>
        <begin position="767"/>
        <end position="782"/>
    </location>
</feature>
<evidence type="ECO:0000256" key="1">
    <source>
        <dbReference type="ARBA" id="ARBA00022669"/>
    </source>
</evidence>
<dbReference type="PANTHER" id="PTHR23301:SF0">
    <property type="entry name" value="CHITIN-BINDING TYPE-2 DOMAIN-CONTAINING PROTEIN-RELATED"/>
    <property type="match status" value="1"/>
</dbReference>
<evidence type="ECO:0000256" key="3">
    <source>
        <dbReference type="ARBA" id="ARBA00022737"/>
    </source>
</evidence>
<feature type="domain" description="Chitin-binding type-2" evidence="8">
    <location>
        <begin position="128"/>
        <end position="183"/>
    </location>
</feature>
<feature type="domain" description="Chitin-binding type-2" evidence="8">
    <location>
        <begin position="185"/>
        <end position="242"/>
    </location>
</feature>
<dbReference type="SMART" id="SM00494">
    <property type="entry name" value="ChtBD2"/>
    <property type="match status" value="13"/>
</dbReference>
<dbReference type="Proteomes" id="UP000694941">
    <property type="component" value="Unplaced"/>
</dbReference>
<feature type="domain" description="Chitin-binding type-2" evidence="8">
    <location>
        <begin position="500"/>
        <end position="557"/>
    </location>
</feature>
<feature type="region of interest" description="Disordered" evidence="6">
    <location>
        <begin position="1064"/>
        <end position="1085"/>
    </location>
</feature>
<name>A0ABM1SB21_LIMPO</name>
<feature type="compositionally biased region" description="Low complexity" evidence="6">
    <location>
        <begin position="954"/>
        <end position="978"/>
    </location>
</feature>
<keyword evidence="2 7" id="KW-0732">Signal</keyword>
<dbReference type="Pfam" id="PF01607">
    <property type="entry name" value="CBM_14"/>
    <property type="match status" value="13"/>
</dbReference>
<organism evidence="9 10">
    <name type="scientific">Limulus polyphemus</name>
    <name type="common">Atlantic horseshoe crab</name>
    <dbReference type="NCBI Taxonomy" id="6850"/>
    <lineage>
        <taxon>Eukaryota</taxon>
        <taxon>Metazoa</taxon>
        <taxon>Ecdysozoa</taxon>
        <taxon>Arthropoda</taxon>
        <taxon>Chelicerata</taxon>
        <taxon>Merostomata</taxon>
        <taxon>Xiphosura</taxon>
        <taxon>Limulidae</taxon>
        <taxon>Limulus</taxon>
    </lineage>
</organism>
<feature type="domain" description="Chitin-binding type-2" evidence="8">
    <location>
        <begin position="366"/>
        <end position="424"/>
    </location>
</feature>
<feature type="chain" id="PRO_5046884514" evidence="7">
    <location>
        <begin position="23"/>
        <end position="1311"/>
    </location>
</feature>
<feature type="domain" description="Chitin-binding type-2" evidence="8">
    <location>
        <begin position="650"/>
        <end position="707"/>
    </location>
</feature>
<dbReference type="PROSITE" id="PS50940">
    <property type="entry name" value="CHIT_BIND_II"/>
    <property type="match status" value="13"/>
</dbReference>
<feature type="domain" description="Chitin-binding type-2" evidence="8">
    <location>
        <begin position="245"/>
        <end position="302"/>
    </location>
</feature>
<evidence type="ECO:0000259" key="8">
    <source>
        <dbReference type="PROSITE" id="PS50940"/>
    </source>
</evidence>
<keyword evidence="9" id="KW-1185">Reference proteome</keyword>
<dbReference type="PANTHER" id="PTHR23301">
    <property type="entry name" value="CHITIN BINDING PERITROPHIN-A"/>
    <property type="match status" value="1"/>
</dbReference>
<gene>
    <name evidence="10" type="primary">LOC111085628</name>
</gene>
<evidence type="ECO:0000256" key="7">
    <source>
        <dbReference type="SAM" id="SignalP"/>
    </source>
</evidence>
<dbReference type="InterPro" id="IPR002557">
    <property type="entry name" value="Chitin-bd_dom"/>
</dbReference>
<feature type="domain" description="Chitin-binding type-2" evidence="8">
    <location>
        <begin position="1152"/>
        <end position="1209"/>
    </location>
</feature>
<evidence type="ECO:0000256" key="4">
    <source>
        <dbReference type="ARBA" id="ARBA00023157"/>
    </source>
</evidence>
<dbReference type="InterPro" id="IPR036508">
    <property type="entry name" value="Chitin-bd_dom_sf"/>
</dbReference>
<feature type="domain" description="Chitin-binding type-2" evidence="8">
    <location>
        <begin position="1244"/>
        <end position="1301"/>
    </location>
</feature>
<feature type="region of interest" description="Disordered" evidence="6">
    <location>
        <begin position="725"/>
        <end position="782"/>
    </location>
</feature>
<evidence type="ECO:0000256" key="2">
    <source>
        <dbReference type="ARBA" id="ARBA00022729"/>
    </source>
</evidence>
<evidence type="ECO:0000256" key="5">
    <source>
        <dbReference type="ARBA" id="ARBA00023180"/>
    </source>
</evidence>
<keyword evidence="5" id="KW-0325">Glycoprotein</keyword>